<dbReference type="EMBL" id="CAKMRJ010005523">
    <property type="protein sequence ID" value="CAH1445307.1"/>
    <property type="molecule type" value="Genomic_DNA"/>
</dbReference>
<proteinExistence type="predicted"/>
<dbReference type="Proteomes" id="UP001157418">
    <property type="component" value="Unassembled WGS sequence"/>
</dbReference>
<sequence length="81" mass="9241">MSSTFFSTWRRQPVIVGGLPKLTGKNQGYTLRCKKHETLKKECSVWLLSLQSSSGRIRARFAQSSFQNHTTISYLQLKFSG</sequence>
<protein>
    <submittedName>
        <fullName evidence="1">Uncharacterized protein</fullName>
    </submittedName>
</protein>
<organism evidence="1 2">
    <name type="scientific">Lactuca virosa</name>
    <dbReference type="NCBI Taxonomy" id="75947"/>
    <lineage>
        <taxon>Eukaryota</taxon>
        <taxon>Viridiplantae</taxon>
        <taxon>Streptophyta</taxon>
        <taxon>Embryophyta</taxon>
        <taxon>Tracheophyta</taxon>
        <taxon>Spermatophyta</taxon>
        <taxon>Magnoliopsida</taxon>
        <taxon>eudicotyledons</taxon>
        <taxon>Gunneridae</taxon>
        <taxon>Pentapetalae</taxon>
        <taxon>asterids</taxon>
        <taxon>campanulids</taxon>
        <taxon>Asterales</taxon>
        <taxon>Asteraceae</taxon>
        <taxon>Cichorioideae</taxon>
        <taxon>Cichorieae</taxon>
        <taxon>Lactucinae</taxon>
        <taxon>Lactuca</taxon>
    </lineage>
</organism>
<evidence type="ECO:0000313" key="1">
    <source>
        <dbReference type="EMBL" id="CAH1445307.1"/>
    </source>
</evidence>
<keyword evidence="2" id="KW-1185">Reference proteome</keyword>
<reference evidence="1 2" key="1">
    <citation type="submission" date="2022-01" db="EMBL/GenBank/DDBJ databases">
        <authorList>
            <person name="Xiong W."/>
            <person name="Schranz E."/>
        </authorList>
    </citation>
    <scope>NUCLEOTIDE SEQUENCE [LARGE SCALE GENOMIC DNA]</scope>
</reference>
<gene>
    <name evidence="1" type="ORF">LVIROSA_LOCUS31075</name>
</gene>
<accession>A0AAU9P5P3</accession>
<comment type="caution">
    <text evidence="1">The sequence shown here is derived from an EMBL/GenBank/DDBJ whole genome shotgun (WGS) entry which is preliminary data.</text>
</comment>
<name>A0AAU9P5P3_9ASTR</name>
<dbReference type="AlphaFoldDB" id="A0AAU9P5P3"/>
<evidence type="ECO:0000313" key="2">
    <source>
        <dbReference type="Proteomes" id="UP001157418"/>
    </source>
</evidence>